<evidence type="ECO:0000256" key="7">
    <source>
        <dbReference type="ARBA" id="ARBA00022832"/>
    </source>
</evidence>
<keyword evidence="5 14" id="KW-0444">Lipid biosynthesis</keyword>
<accession>A0AAF0YAZ7</accession>
<comment type="catalytic activity">
    <reaction evidence="13 14">
        <text>a very-long-chain (3R)-3-hydroxyacyl-CoA = a very-long-chain (2E)-enoyl-CoA + H2O</text>
        <dbReference type="Rhea" id="RHEA:45812"/>
        <dbReference type="ChEBI" id="CHEBI:15377"/>
        <dbReference type="ChEBI" id="CHEBI:83728"/>
        <dbReference type="ChEBI" id="CHEBI:85440"/>
        <dbReference type="EC" id="4.2.1.134"/>
    </reaction>
</comment>
<reference evidence="15" key="1">
    <citation type="submission" date="2023-10" db="EMBL/GenBank/DDBJ databases">
        <authorList>
            <person name="Noh H."/>
        </authorList>
    </citation>
    <scope>NUCLEOTIDE SEQUENCE</scope>
    <source>
        <strain evidence="15">DUCC4014</strain>
    </source>
</reference>
<evidence type="ECO:0000313" key="16">
    <source>
        <dbReference type="Proteomes" id="UP000827549"/>
    </source>
</evidence>
<keyword evidence="10 14" id="KW-0472">Membrane</keyword>
<evidence type="ECO:0000256" key="2">
    <source>
        <dbReference type="ARBA" id="ARBA00005194"/>
    </source>
</evidence>
<evidence type="ECO:0000256" key="1">
    <source>
        <dbReference type="ARBA" id="ARBA00004141"/>
    </source>
</evidence>
<dbReference type="GO" id="GO:0005789">
    <property type="term" value="C:endoplasmic reticulum membrane"/>
    <property type="evidence" value="ECO:0007669"/>
    <property type="project" value="UniProtKB-SubCell"/>
</dbReference>
<evidence type="ECO:0000256" key="11">
    <source>
        <dbReference type="ARBA" id="ARBA00023160"/>
    </source>
</evidence>
<keyword evidence="7 14" id="KW-0276">Fatty acid metabolism</keyword>
<evidence type="ECO:0000256" key="10">
    <source>
        <dbReference type="ARBA" id="ARBA00023136"/>
    </source>
</evidence>
<dbReference type="Proteomes" id="UP000827549">
    <property type="component" value="Chromosome 3"/>
</dbReference>
<evidence type="ECO:0000256" key="13">
    <source>
        <dbReference type="ARBA" id="ARBA00036671"/>
    </source>
</evidence>
<dbReference type="GO" id="GO:0030497">
    <property type="term" value="P:fatty acid elongation"/>
    <property type="evidence" value="ECO:0007669"/>
    <property type="project" value="TreeGrafter"/>
</dbReference>
<dbReference type="GO" id="GO:0030148">
    <property type="term" value="P:sphingolipid biosynthetic process"/>
    <property type="evidence" value="ECO:0007669"/>
    <property type="project" value="TreeGrafter"/>
</dbReference>
<dbReference type="PANTHER" id="PTHR11035:SF3">
    <property type="entry name" value="VERY-LONG-CHAIN (3R)-3-HYDROXYACYL-COA DEHYDRATASE"/>
    <property type="match status" value="1"/>
</dbReference>
<evidence type="ECO:0000256" key="5">
    <source>
        <dbReference type="ARBA" id="ARBA00022516"/>
    </source>
</evidence>
<sequence>MPSEKKHHKAGKKGLTPVKAYLFLYNAVSFVLWGRLLVLTVWFILTPRSAPAHWTVFGQSARGDVPWAWVAALADHLSGAYDFHGLGEATKWTQSLAVLEIFHAAFGLVRSPVGTVASQVFSRLWAVWGVVEMVPSTHAHPLFATMLLAWSVTETIRYPFYALALFDIEVYALNWLRYNTFLVLYPLGASSEAFLALSTVPPLSSLPYIHYFFAALHAICLSLPAPVLKQITHTKAGRHFLYSLARAKAAQKTHGITWSPIQFVRLVLFVIWWPALYVLYTYMLKQRRKFFAKNKQAKRVGQANKAN</sequence>
<dbReference type="GeneID" id="87807842"/>
<dbReference type="GO" id="GO:0042761">
    <property type="term" value="P:very long-chain fatty acid biosynthetic process"/>
    <property type="evidence" value="ECO:0007669"/>
    <property type="project" value="TreeGrafter"/>
</dbReference>
<keyword evidence="12 14" id="KW-0456">Lyase</keyword>
<evidence type="ECO:0000256" key="4">
    <source>
        <dbReference type="ARBA" id="ARBA00013122"/>
    </source>
</evidence>
<dbReference type="EC" id="4.2.1.134" evidence="4 14"/>
<comment type="similarity">
    <text evidence="3 14">Belongs to the very long-chain fatty acids dehydratase HACD family.</text>
</comment>
<comment type="caution">
    <text evidence="14">Lacks conserved residue(s) required for the propagation of feature annotation.</text>
</comment>
<dbReference type="GO" id="GO:0102158">
    <property type="term" value="F:very-long-chain (3R)-3-hydroxyacyl-CoA dehydratase activity"/>
    <property type="evidence" value="ECO:0007669"/>
    <property type="project" value="UniProtKB-EC"/>
</dbReference>
<keyword evidence="9 14" id="KW-0443">Lipid metabolism</keyword>
<proteinExistence type="inferred from homology"/>
<dbReference type="PANTHER" id="PTHR11035">
    <property type="entry name" value="VERY-LONG-CHAIN (3R)-3-HYDROXYACYL-COA DEHYDRATASE"/>
    <property type="match status" value="1"/>
</dbReference>
<gene>
    <name evidence="15" type="primary">SPBC19C2.15c</name>
    <name evidence="15" type="ORF">LOC62_03G004604</name>
</gene>
<dbReference type="AlphaFoldDB" id="A0AAF0YAZ7"/>
<evidence type="ECO:0000256" key="14">
    <source>
        <dbReference type="RuleBase" id="RU363109"/>
    </source>
</evidence>
<feature type="transmembrane region" description="Helical" evidence="14">
    <location>
        <begin position="263"/>
        <end position="283"/>
    </location>
</feature>
<dbReference type="EMBL" id="CP086716">
    <property type="protein sequence ID" value="WOO81076.1"/>
    <property type="molecule type" value="Genomic_DNA"/>
</dbReference>
<name>A0AAF0YAZ7_9TREE</name>
<organism evidence="15 16">
    <name type="scientific">Vanrija pseudolonga</name>
    <dbReference type="NCBI Taxonomy" id="143232"/>
    <lineage>
        <taxon>Eukaryota</taxon>
        <taxon>Fungi</taxon>
        <taxon>Dikarya</taxon>
        <taxon>Basidiomycota</taxon>
        <taxon>Agaricomycotina</taxon>
        <taxon>Tremellomycetes</taxon>
        <taxon>Trichosporonales</taxon>
        <taxon>Trichosporonaceae</taxon>
        <taxon>Vanrija</taxon>
    </lineage>
</organism>
<keyword evidence="16" id="KW-1185">Reference proteome</keyword>
<evidence type="ECO:0000313" key="15">
    <source>
        <dbReference type="EMBL" id="WOO81076.1"/>
    </source>
</evidence>
<dbReference type="InterPro" id="IPR007482">
    <property type="entry name" value="Tyr_Pase-like_PTPLA"/>
</dbReference>
<keyword evidence="11 14" id="KW-0275">Fatty acid biosynthesis</keyword>
<keyword evidence="8 14" id="KW-1133">Transmembrane helix</keyword>
<evidence type="ECO:0000256" key="3">
    <source>
        <dbReference type="ARBA" id="ARBA00007811"/>
    </source>
</evidence>
<feature type="transmembrane region" description="Helical" evidence="14">
    <location>
        <begin position="21"/>
        <end position="45"/>
    </location>
</feature>
<comment type="subcellular location">
    <subcellularLocation>
        <location evidence="14">Endoplasmic reticulum membrane</location>
        <topology evidence="14">Multi-pass membrane protein</topology>
    </subcellularLocation>
    <subcellularLocation>
        <location evidence="1">Membrane</location>
        <topology evidence="1">Multi-pass membrane protein</topology>
    </subcellularLocation>
</comment>
<dbReference type="RefSeq" id="XP_062627108.1">
    <property type="nucleotide sequence ID" value="XM_062771124.1"/>
</dbReference>
<evidence type="ECO:0000256" key="6">
    <source>
        <dbReference type="ARBA" id="ARBA00022692"/>
    </source>
</evidence>
<evidence type="ECO:0000256" key="8">
    <source>
        <dbReference type="ARBA" id="ARBA00022989"/>
    </source>
</evidence>
<comment type="function">
    <text evidence="14">Catalyzes the third of the four reactions of the long-chain fatty acids elongation cycle. This endoplasmic reticulum-bound enzymatic process, allows the addition of two carbons to the chain of long- and very long-chain fatty acids/VLCFAs per cycle. This enzyme catalyzes the dehydration of the 3-hydroxyacyl-CoA intermediate into trans-2,3-enoyl-CoA, within each cycle of fatty acid elongation. Thereby, it participates to the production of VLCFAs of different chain lengths that are involved in multiple biological processes as precursors of membrane lipids and lipid mediators.</text>
</comment>
<dbReference type="Pfam" id="PF04387">
    <property type="entry name" value="PTPLA"/>
    <property type="match status" value="1"/>
</dbReference>
<evidence type="ECO:0000256" key="12">
    <source>
        <dbReference type="ARBA" id="ARBA00023239"/>
    </source>
</evidence>
<keyword evidence="14" id="KW-0256">Endoplasmic reticulum</keyword>
<evidence type="ECO:0000256" key="9">
    <source>
        <dbReference type="ARBA" id="ARBA00023098"/>
    </source>
</evidence>
<comment type="pathway">
    <text evidence="2 14">Lipid metabolism; fatty acid biosynthesis.</text>
</comment>
<keyword evidence="6 14" id="KW-0812">Transmembrane</keyword>
<protein>
    <recommendedName>
        <fullName evidence="4 14">Very-long-chain (3R)-3-hydroxyacyl-CoA dehydratase</fullName>
        <ecNumber evidence="4 14">4.2.1.134</ecNumber>
    </recommendedName>
</protein>